<organism evidence="9 10">
    <name type="scientific">Phomopsis amygdali</name>
    <name type="common">Fusicoccum amygdali</name>
    <dbReference type="NCBI Taxonomy" id="1214568"/>
    <lineage>
        <taxon>Eukaryota</taxon>
        <taxon>Fungi</taxon>
        <taxon>Dikarya</taxon>
        <taxon>Ascomycota</taxon>
        <taxon>Pezizomycotina</taxon>
        <taxon>Sordariomycetes</taxon>
        <taxon>Sordariomycetidae</taxon>
        <taxon>Diaporthales</taxon>
        <taxon>Diaporthaceae</taxon>
        <taxon>Diaporthe</taxon>
    </lineage>
</organism>
<dbReference type="InterPro" id="IPR015958">
    <property type="entry name" value="Trk1_fungi"/>
</dbReference>
<dbReference type="PANTHER" id="PTHR31064:SF37">
    <property type="entry name" value="TRANSPORTER, PUTATIVE (EUROFUNG)-RELATED"/>
    <property type="match status" value="1"/>
</dbReference>
<dbReference type="InterPro" id="IPR003445">
    <property type="entry name" value="Cat_transpt"/>
</dbReference>
<feature type="compositionally biased region" description="Polar residues" evidence="8">
    <location>
        <begin position="165"/>
        <end position="181"/>
    </location>
</feature>
<dbReference type="PIRSF" id="PIRSF002450">
    <property type="entry name" value="K+_transpter_TRK"/>
    <property type="match status" value="1"/>
</dbReference>
<proteinExistence type="inferred from homology"/>
<feature type="transmembrane region" description="Helical" evidence="7">
    <location>
        <begin position="306"/>
        <end position="330"/>
    </location>
</feature>
<dbReference type="PANTHER" id="PTHR31064">
    <property type="entry name" value="POTASSIUM TRANSPORT PROTEIN DDB_G0292412-RELATED"/>
    <property type="match status" value="1"/>
</dbReference>
<dbReference type="GO" id="GO:0140107">
    <property type="term" value="F:high-affinity potassium ion transmembrane transporter activity"/>
    <property type="evidence" value="ECO:0007669"/>
    <property type="project" value="TreeGrafter"/>
</dbReference>
<keyword evidence="4 7" id="KW-1133">Transmembrane helix</keyword>
<keyword evidence="2 7" id="KW-0813">Transport</keyword>
<evidence type="ECO:0000256" key="7">
    <source>
        <dbReference type="PIRNR" id="PIRNR002450"/>
    </source>
</evidence>
<keyword evidence="7" id="KW-0633">Potassium transport</keyword>
<comment type="similarity">
    <text evidence="7">Belongs to the TrkH potassium transport family.</text>
</comment>
<evidence type="ECO:0000256" key="6">
    <source>
        <dbReference type="ARBA" id="ARBA00023136"/>
    </source>
</evidence>
<feature type="transmembrane region" description="Helical" evidence="7">
    <location>
        <begin position="656"/>
        <end position="676"/>
    </location>
</feature>
<gene>
    <name evidence="9" type="ORF">N8I77_000149</name>
</gene>
<feature type="transmembrane region" description="Helical" evidence="7">
    <location>
        <begin position="27"/>
        <end position="49"/>
    </location>
</feature>
<dbReference type="Proteomes" id="UP001265746">
    <property type="component" value="Unassembled WGS sequence"/>
</dbReference>
<keyword evidence="3 7" id="KW-0812">Transmembrane</keyword>
<dbReference type="AlphaFoldDB" id="A0AAD9SP77"/>
<evidence type="ECO:0000256" key="5">
    <source>
        <dbReference type="ARBA" id="ARBA00023065"/>
    </source>
</evidence>
<evidence type="ECO:0000256" key="2">
    <source>
        <dbReference type="ARBA" id="ARBA00022448"/>
    </source>
</evidence>
<feature type="region of interest" description="Disordered" evidence="8">
    <location>
        <begin position="616"/>
        <end position="636"/>
    </location>
</feature>
<sequence length="766" mass="85918">MSRWDDFADDHPRVAEIFSIRKYLPPLNFITIHYAYFIVVCLISSVIFWRSSDPAFSVSYTDSLFIVVSAMTEAGLNTVNLSTLTTWQQTMLFLLIMLGSTIWVSIWTVLARKHVFEKRFESIVRAERARSLNRRGSSTALTLPKLRKSISFRKVKTVPVPDKSLPTTGSGALENNFSTSDPHVDRSEVDKVMPRARRASSLPDLDLGELPKTPVERNSPGGHIAFVDTPHPQEGRNATSTGISYFNEIRPALRNGAGKAADQDRVDLTVQHFLRSRASSHNGQFHSLTSEEREHLGGYEYRALKVLAVIVPVYFFLWQFLGCVALGAWMNHNMPDTAKANGINPWWLGVFNGVSAFNNSGMSLLDANMIPFQNAYFVLITMGLMILAGNTAYPLFLRLIIWTGLKLLKAITTEDAYVDVKATLEFILKYPRRVYTNLFPSRPTWWLFFMLIWLNSVDWVSFELLNLGNPVIKNIPTGPRILDGLFQALAVRSGGFYVVPISQVYIGLQVLYVIMMYISVYPVVITIRHSNVYEERSLGIYHGDEFSGSDPDPELSAPPRSHDDDNFESYAQASGSVRSTGPPLIRRLSRSSAAAEIGQALQRTFTWNGVGVPPIKHSNKKTDNRPASAGLDSSSNSNSRISFISQQIHGQLAHDIWWLVLAVLVIATIETSHFLVDPVAYSVFNIIFEVVSAYGTVGISVGIPTDAYSFSGGWYTGSKLVLCLVMLRGRHRGLPVALDHAVRLPGEQLHRDEEEDHWIRRRMTRR</sequence>
<evidence type="ECO:0000256" key="1">
    <source>
        <dbReference type="ARBA" id="ARBA00004141"/>
    </source>
</evidence>
<feature type="transmembrane region" description="Helical" evidence="7">
    <location>
        <begin position="682"/>
        <end position="703"/>
    </location>
</feature>
<feature type="compositionally biased region" description="Basic and acidic residues" evidence="8">
    <location>
        <begin position="182"/>
        <end position="193"/>
    </location>
</feature>
<feature type="region of interest" description="Disordered" evidence="8">
    <location>
        <begin position="161"/>
        <end position="220"/>
    </location>
</feature>
<evidence type="ECO:0000256" key="8">
    <source>
        <dbReference type="SAM" id="MobiDB-lite"/>
    </source>
</evidence>
<dbReference type="GO" id="GO:1990573">
    <property type="term" value="P:potassium ion import across plasma membrane"/>
    <property type="evidence" value="ECO:0007669"/>
    <property type="project" value="TreeGrafter"/>
</dbReference>
<evidence type="ECO:0000256" key="3">
    <source>
        <dbReference type="ARBA" id="ARBA00022692"/>
    </source>
</evidence>
<evidence type="ECO:0000256" key="4">
    <source>
        <dbReference type="ARBA" id="ARBA00022989"/>
    </source>
</evidence>
<feature type="transmembrane region" description="Helical" evidence="7">
    <location>
        <begin position="377"/>
        <end position="401"/>
    </location>
</feature>
<feature type="transmembrane region" description="Helical" evidence="7">
    <location>
        <begin position="445"/>
        <end position="468"/>
    </location>
</feature>
<keyword evidence="7" id="KW-0630">Potassium</keyword>
<protein>
    <recommendedName>
        <fullName evidence="7">Potassium transport protein</fullName>
    </recommendedName>
</protein>
<reference evidence="9" key="1">
    <citation type="submission" date="2023-06" db="EMBL/GenBank/DDBJ databases">
        <authorList>
            <person name="Noh H."/>
        </authorList>
    </citation>
    <scope>NUCLEOTIDE SEQUENCE</scope>
    <source>
        <strain evidence="9">DUCC20226</strain>
    </source>
</reference>
<evidence type="ECO:0000313" key="9">
    <source>
        <dbReference type="EMBL" id="KAK2613224.1"/>
    </source>
</evidence>
<keyword evidence="6 7" id="KW-0472">Membrane</keyword>
<dbReference type="GO" id="GO:0030007">
    <property type="term" value="P:intracellular potassium ion homeostasis"/>
    <property type="evidence" value="ECO:0007669"/>
    <property type="project" value="UniProtKB-UniRule"/>
</dbReference>
<feature type="compositionally biased region" description="Polar residues" evidence="8">
    <location>
        <begin position="569"/>
        <end position="579"/>
    </location>
</feature>
<feature type="transmembrane region" description="Helical" evidence="7">
    <location>
        <begin position="91"/>
        <end position="110"/>
    </location>
</feature>
<dbReference type="InterPro" id="IPR051143">
    <property type="entry name" value="TrkH_K-transport"/>
</dbReference>
<keyword evidence="5 7" id="KW-0406">Ion transport</keyword>
<evidence type="ECO:0000313" key="10">
    <source>
        <dbReference type="Proteomes" id="UP001265746"/>
    </source>
</evidence>
<feature type="region of interest" description="Disordered" evidence="8">
    <location>
        <begin position="548"/>
        <end position="583"/>
    </location>
</feature>
<dbReference type="EMBL" id="JAUJFL010000001">
    <property type="protein sequence ID" value="KAK2613224.1"/>
    <property type="molecule type" value="Genomic_DNA"/>
</dbReference>
<feature type="transmembrane region" description="Helical" evidence="7">
    <location>
        <begin position="505"/>
        <end position="527"/>
    </location>
</feature>
<accession>A0AAD9SP77</accession>
<dbReference type="GO" id="GO:0005886">
    <property type="term" value="C:plasma membrane"/>
    <property type="evidence" value="ECO:0007669"/>
    <property type="project" value="InterPro"/>
</dbReference>
<comment type="caution">
    <text evidence="9">The sequence shown here is derived from an EMBL/GenBank/DDBJ whole genome shotgun (WGS) entry which is preliminary data.</text>
</comment>
<keyword evidence="10" id="KW-1185">Reference proteome</keyword>
<name>A0AAD9SP77_PHOAM</name>
<dbReference type="Pfam" id="PF02386">
    <property type="entry name" value="TrkH"/>
    <property type="match status" value="1"/>
</dbReference>
<comment type="subcellular location">
    <subcellularLocation>
        <location evidence="1">Membrane</location>
        <topology evidence="1">Multi-pass membrane protein</topology>
    </subcellularLocation>
</comment>